<evidence type="ECO:0008006" key="12">
    <source>
        <dbReference type="Google" id="ProtNLM"/>
    </source>
</evidence>
<keyword evidence="4" id="KW-0862">Zinc</keyword>
<keyword evidence="2" id="KW-0479">Metal-binding</keyword>
<name>A0A8S0S4M8_OLEEU</name>
<dbReference type="Proteomes" id="UP000594638">
    <property type="component" value="Unassembled WGS sequence"/>
</dbReference>
<evidence type="ECO:0000256" key="3">
    <source>
        <dbReference type="ARBA" id="ARBA00022771"/>
    </source>
</evidence>
<dbReference type="CDD" id="cd15521">
    <property type="entry name" value="PHD_VIN3_plant"/>
    <property type="match status" value="1"/>
</dbReference>
<keyword evidence="3" id="KW-0863">Zinc-finger</keyword>
<feature type="compositionally biased region" description="Polar residues" evidence="6">
    <location>
        <begin position="470"/>
        <end position="486"/>
    </location>
</feature>
<evidence type="ECO:0000256" key="2">
    <source>
        <dbReference type="ARBA" id="ARBA00022723"/>
    </source>
</evidence>
<proteinExistence type="predicted"/>
<keyword evidence="5" id="KW-0539">Nucleus</keyword>
<comment type="caution">
    <text evidence="10">The sequence shown here is derived from an EMBL/GenBank/DDBJ whole genome shotgun (WGS) entry which is preliminary data.</text>
</comment>
<accession>A0A8S0S4M8</accession>
<evidence type="ECO:0000313" key="10">
    <source>
        <dbReference type="EMBL" id="CAA2986084.1"/>
    </source>
</evidence>
<evidence type="ECO:0000256" key="1">
    <source>
        <dbReference type="ARBA" id="ARBA00004123"/>
    </source>
</evidence>
<dbReference type="InterPro" id="IPR056990">
    <property type="entry name" value="VIN3-like_C"/>
</dbReference>
<dbReference type="GO" id="GO:0040029">
    <property type="term" value="P:epigenetic regulation of gene expression"/>
    <property type="evidence" value="ECO:0007669"/>
    <property type="project" value="InterPro"/>
</dbReference>
<evidence type="ECO:0000313" key="11">
    <source>
        <dbReference type="Proteomes" id="UP000594638"/>
    </source>
</evidence>
<dbReference type="EMBL" id="CACTIH010003840">
    <property type="protein sequence ID" value="CAA2986084.1"/>
    <property type="molecule type" value="Genomic_DNA"/>
</dbReference>
<dbReference type="PANTHER" id="PTHR46286">
    <property type="entry name" value="VIN3-LIKE PROTEIN 2-RELATED"/>
    <property type="match status" value="1"/>
</dbReference>
<dbReference type="InterPro" id="IPR044514">
    <property type="entry name" value="VIN3-like"/>
</dbReference>
<evidence type="ECO:0000256" key="4">
    <source>
        <dbReference type="ARBA" id="ARBA00022833"/>
    </source>
</evidence>
<organism evidence="10 11">
    <name type="scientific">Olea europaea subsp. europaea</name>
    <dbReference type="NCBI Taxonomy" id="158383"/>
    <lineage>
        <taxon>Eukaryota</taxon>
        <taxon>Viridiplantae</taxon>
        <taxon>Streptophyta</taxon>
        <taxon>Embryophyta</taxon>
        <taxon>Tracheophyta</taxon>
        <taxon>Spermatophyta</taxon>
        <taxon>Magnoliopsida</taxon>
        <taxon>eudicotyledons</taxon>
        <taxon>Gunneridae</taxon>
        <taxon>Pentapetalae</taxon>
        <taxon>asterids</taxon>
        <taxon>lamiids</taxon>
        <taxon>Lamiales</taxon>
        <taxon>Oleaceae</taxon>
        <taxon>Oleeae</taxon>
        <taxon>Olea</taxon>
    </lineage>
</organism>
<dbReference type="GO" id="GO:0008270">
    <property type="term" value="F:zinc ion binding"/>
    <property type="evidence" value="ECO:0007669"/>
    <property type="project" value="UniProtKB-KW"/>
</dbReference>
<evidence type="ECO:0000256" key="6">
    <source>
        <dbReference type="SAM" id="MobiDB-lite"/>
    </source>
</evidence>
<protein>
    <recommendedName>
        <fullName evidence="12">Oberon PHD finger domain-containing protein</fullName>
    </recommendedName>
</protein>
<evidence type="ECO:0000259" key="8">
    <source>
        <dbReference type="Pfam" id="PF07227"/>
    </source>
</evidence>
<dbReference type="Pfam" id="PF23380">
    <property type="entry name" value="VIN3_C"/>
    <property type="match status" value="1"/>
</dbReference>
<sequence length="566" mass="62481">MSKISLLGEFVIENEFGKKKMNFLRVGLKQGHNVLDFGFLIQSLGFGIGFWGGLGTLLLAIILTHWALLPSIRILSLSFWWSTLSSFVQRSFGKMNAPMASKNTSKVQEPKRASSSLKDQPPRKRRKGENPVRIPPATEPYADTKCPNSSICINSACRATISTDDKFCKRCSCCICHLFDDNKDPSLWLECKSGSGLGNSCGLSCHIECALQCGKVGVVNLGQLMQLDGSYCCASCGNVSEILGCWKKQLTIAKDARRVDILCYRIFLSYRLLEGTSTFKELHQIVKEAKDKLETEVGPVNDSAKMARGIVSTLSIASDVQNLCSLAIEKADGWLASKCSTNLNSIANLQKENSDDGGRSCAKRAKSATDIEPESSFKIQDLGKISRLAWGQEQGNHNFLRPDAALEDTLKSIPGDIDLNVSPVPDLNIEFMPPVEPPRDSWNHTKTDEAPVVDSEVEGCPKTTHKTMEMQDSGSNMSNATPSQAGSMAGSLGENFEYCLKTIRWLECNGHIKTEFRKKFLTWFSLRSTEKERRVVHSFIQILIEDPSSLADQLIHTFSKIIGVSI</sequence>
<keyword evidence="7" id="KW-1133">Transmembrane helix</keyword>
<comment type="subcellular location">
    <subcellularLocation>
        <location evidence="1">Nucleus</location>
    </subcellularLocation>
</comment>
<dbReference type="PANTHER" id="PTHR46286:SF1">
    <property type="entry name" value="VIN3-LIKE PROTEIN 1"/>
    <property type="match status" value="1"/>
</dbReference>
<dbReference type="Pfam" id="PF07227">
    <property type="entry name" value="PHD_Oberon"/>
    <property type="match status" value="1"/>
</dbReference>
<feature type="domain" description="Oberon-like PHD finger" evidence="8">
    <location>
        <begin position="152"/>
        <end position="270"/>
    </location>
</feature>
<feature type="region of interest" description="Disordered" evidence="6">
    <location>
        <begin position="467"/>
        <end position="486"/>
    </location>
</feature>
<dbReference type="OrthoDB" id="1925343at2759"/>
<dbReference type="Gramene" id="OE9A001462T2">
    <property type="protein sequence ID" value="OE9A001462C2"/>
    <property type="gene ID" value="OE9A001462"/>
</dbReference>
<keyword evidence="7" id="KW-0472">Membrane</keyword>
<dbReference type="GO" id="GO:0005634">
    <property type="term" value="C:nucleus"/>
    <property type="evidence" value="ECO:0007669"/>
    <property type="project" value="UniProtKB-SubCell"/>
</dbReference>
<feature type="compositionally biased region" description="Polar residues" evidence="6">
    <location>
        <begin position="101"/>
        <end position="118"/>
    </location>
</feature>
<gene>
    <name evidence="10" type="ORF">OLEA9_A001462</name>
</gene>
<reference evidence="10 11" key="1">
    <citation type="submission" date="2019-12" db="EMBL/GenBank/DDBJ databases">
        <authorList>
            <person name="Alioto T."/>
            <person name="Alioto T."/>
            <person name="Gomez Garrido J."/>
        </authorList>
    </citation>
    <scope>NUCLEOTIDE SEQUENCE [LARGE SCALE GENOMIC DNA]</scope>
</reference>
<keyword evidence="11" id="KW-1185">Reference proteome</keyword>
<feature type="domain" description="VIN3-like C-terminal" evidence="9">
    <location>
        <begin position="494"/>
        <end position="562"/>
    </location>
</feature>
<feature type="region of interest" description="Disordered" evidence="6">
    <location>
        <begin position="99"/>
        <end position="139"/>
    </location>
</feature>
<evidence type="ECO:0000259" key="9">
    <source>
        <dbReference type="Pfam" id="PF23380"/>
    </source>
</evidence>
<dbReference type="AlphaFoldDB" id="A0A8S0S4M8"/>
<evidence type="ECO:0000256" key="7">
    <source>
        <dbReference type="SAM" id="Phobius"/>
    </source>
</evidence>
<dbReference type="Gramene" id="OE9A001462T1">
    <property type="protein sequence ID" value="OE9A001462C1"/>
    <property type="gene ID" value="OE9A001462"/>
</dbReference>
<evidence type="ECO:0000256" key="5">
    <source>
        <dbReference type="ARBA" id="ARBA00023242"/>
    </source>
</evidence>
<dbReference type="GO" id="GO:0010048">
    <property type="term" value="P:vernalization response"/>
    <property type="evidence" value="ECO:0007669"/>
    <property type="project" value="InterPro"/>
</dbReference>
<dbReference type="InterPro" id="IPR032881">
    <property type="entry name" value="Oberon-like_PHD"/>
</dbReference>
<keyword evidence="7" id="KW-0812">Transmembrane</keyword>
<feature type="transmembrane region" description="Helical" evidence="7">
    <location>
        <begin position="48"/>
        <end position="69"/>
    </location>
</feature>